<dbReference type="GO" id="GO:0010041">
    <property type="term" value="P:response to iron(III) ion"/>
    <property type="evidence" value="ECO:0007669"/>
    <property type="project" value="TreeGrafter"/>
</dbReference>
<keyword evidence="6 8" id="KW-1133">Transmembrane helix</keyword>
<feature type="transmembrane region" description="Helical" evidence="8">
    <location>
        <begin position="34"/>
        <end position="54"/>
    </location>
</feature>
<keyword evidence="7 8" id="KW-0472">Membrane</keyword>
<dbReference type="Pfam" id="PF07691">
    <property type="entry name" value="PA14"/>
    <property type="match status" value="1"/>
</dbReference>
<evidence type="ECO:0000256" key="2">
    <source>
        <dbReference type="ARBA" id="ARBA00022475"/>
    </source>
</evidence>
<dbReference type="GO" id="GO:0016763">
    <property type="term" value="F:pentosyltransferase activity"/>
    <property type="evidence" value="ECO:0007669"/>
    <property type="project" value="TreeGrafter"/>
</dbReference>
<keyword evidence="2" id="KW-1003">Cell membrane</keyword>
<gene>
    <name evidence="10" type="ORF">METZ01_LOCUS82132</name>
</gene>
<feature type="transmembrane region" description="Helical" evidence="8">
    <location>
        <begin position="334"/>
        <end position="353"/>
    </location>
</feature>
<feature type="transmembrane region" description="Helical" evidence="8">
    <location>
        <begin position="486"/>
        <end position="505"/>
    </location>
</feature>
<evidence type="ECO:0000256" key="8">
    <source>
        <dbReference type="SAM" id="Phobius"/>
    </source>
</evidence>
<dbReference type="PANTHER" id="PTHR33908:SF3">
    <property type="entry name" value="UNDECAPRENYL PHOSPHATE-ALPHA-4-AMINO-4-DEOXY-L-ARABINOSE ARABINOSYL TRANSFERASE"/>
    <property type="match status" value="1"/>
</dbReference>
<dbReference type="PROSITE" id="PS51820">
    <property type="entry name" value="PA14"/>
    <property type="match status" value="1"/>
</dbReference>
<feature type="transmembrane region" description="Helical" evidence="8">
    <location>
        <begin position="360"/>
        <end position="379"/>
    </location>
</feature>
<sequence length="928" mass="103297">MYHIDRLNESNVRLLSILSGLAFIFVSVKLWDYGLYLISLPTFFVGIIAILISANKYSIPIRRRGNCPQSTGFSLGSESSKILWLRLTEKAVGWFLVVVSAILSISGFMLFDRSAHGAGWACYMFSILAILVVPFLFRGSRLAASKPLINSRLTIPVLATFLITGVVILGFVLRVYNISELPAGLWYDEADNIVRAGQIHASPMNTPVFVPSTHLPSAFLVPVAMLQELTGVLWLNGRLVSAGFSLILILAMFYFAKDIFGTFWGLGGAFLVSIMRWSLNWGRIGMHGITAAVFSALTGFLLWRSLVRWSPFWFFWTGLALGIGMWFYAPFRLFPVVILIGVGLRICSGFPGWRKLVDCLMSMAFASIISTVPLIQYSLRNPGIFFKRTEETFILNHLSDVSSVKAIWENIVEHLLMFHISGDPNPRHNLPFEPMLDDVTGTLFIAGLILILAQWRRPLFLLFPCWVFVMLAPGIFSVPWESPQSLRSIGVIPAVLIISIVPLVYLSRLFNLNTRGIFRKGGLFSIVILFGVIGYFNVSTYFGKQASHPDVFADFSTSETLMAKEMVKQSQNGYTLFSSRQFLYSLTASVVSGNVYYEPLFAPRDLPISPDRVLHGAAIYLEPREAGIYDLLAGYYPSAKFREIMAPHGGDPILYEVLINKQQLTDSLGVEVNFKREGALIKTDKFNTFSSSWFKDLSGIDLPADFVFQSNLHVRQPGFYRFKVSGDGQLFLDDISIQEDGKGIKLGVGLHSVTLEGTAHSESGFTELLWSRDGGIMEAIPSALLFSGERSPMGLAGVFYQESEPLISHVGLTADTFYYDPPIEGPYEAIWAGFLEIPISAAYKFSLTGNGAMKLFVNDVLVTETTWGSEFAQSEEISIHSGKARIELQYLSSTGSPQFEINWQMGENAENVIPVSLIKPDPEFMRVP</sequence>
<proteinExistence type="predicted"/>
<organism evidence="10">
    <name type="scientific">marine metagenome</name>
    <dbReference type="NCBI Taxonomy" id="408172"/>
    <lineage>
        <taxon>unclassified sequences</taxon>
        <taxon>metagenomes</taxon>
        <taxon>ecological metagenomes</taxon>
    </lineage>
</organism>
<feature type="transmembrane region" description="Helical" evidence="8">
    <location>
        <begin position="91"/>
        <end position="111"/>
    </location>
</feature>
<feature type="transmembrane region" description="Helical" evidence="8">
    <location>
        <begin position="157"/>
        <end position="176"/>
    </location>
</feature>
<dbReference type="InterPro" id="IPR037524">
    <property type="entry name" value="PA14/GLEYA"/>
</dbReference>
<accession>A0A381UNS8</accession>
<comment type="subcellular location">
    <subcellularLocation>
        <location evidence="1">Cell membrane</location>
        <topology evidence="1">Multi-pass membrane protein</topology>
    </subcellularLocation>
</comment>
<feature type="transmembrane region" description="Helical" evidence="8">
    <location>
        <begin position="310"/>
        <end position="328"/>
    </location>
</feature>
<evidence type="ECO:0000256" key="1">
    <source>
        <dbReference type="ARBA" id="ARBA00004651"/>
    </source>
</evidence>
<feature type="transmembrane region" description="Helical" evidence="8">
    <location>
        <begin position="460"/>
        <end position="480"/>
    </location>
</feature>
<reference evidence="10" key="1">
    <citation type="submission" date="2018-05" db="EMBL/GenBank/DDBJ databases">
        <authorList>
            <person name="Lanie J.A."/>
            <person name="Ng W.-L."/>
            <person name="Kazmierczak K.M."/>
            <person name="Andrzejewski T.M."/>
            <person name="Davidsen T.M."/>
            <person name="Wayne K.J."/>
            <person name="Tettelin H."/>
            <person name="Glass J.I."/>
            <person name="Rusch D."/>
            <person name="Podicherti R."/>
            <person name="Tsui H.-C.T."/>
            <person name="Winkler M.E."/>
        </authorList>
    </citation>
    <scope>NUCLEOTIDE SEQUENCE</scope>
</reference>
<feature type="transmembrane region" description="Helical" evidence="8">
    <location>
        <begin position="12"/>
        <end position="28"/>
    </location>
</feature>
<dbReference type="AlphaFoldDB" id="A0A381UNS8"/>
<keyword evidence="5 8" id="KW-0812">Transmembrane</keyword>
<dbReference type="GO" id="GO:0008610">
    <property type="term" value="P:lipid biosynthetic process"/>
    <property type="evidence" value="ECO:0007669"/>
    <property type="project" value="UniProtKB-ARBA"/>
</dbReference>
<evidence type="ECO:0000256" key="7">
    <source>
        <dbReference type="ARBA" id="ARBA00023136"/>
    </source>
</evidence>
<feature type="transmembrane region" description="Helical" evidence="8">
    <location>
        <begin position="285"/>
        <end position="303"/>
    </location>
</feature>
<protein>
    <recommendedName>
        <fullName evidence="9">PA14 domain-containing protein</fullName>
    </recommendedName>
</protein>
<evidence type="ECO:0000259" key="9">
    <source>
        <dbReference type="PROSITE" id="PS51820"/>
    </source>
</evidence>
<feature type="transmembrane region" description="Helical" evidence="8">
    <location>
        <begin position="517"/>
        <end position="536"/>
    </location>
</feature>
<evidence type="ECO:0000256" key="4">
    <source>
        <dbReference type="ARBA" id="ARBA00022679"/>
    </source>
</evidence>
<feature type="domain" description="PA14" evidence="9">
    <location>
        <begin position="790"/>
        <end position="917"/>
    </location>
</feature>
<feature type="transmembrane region" description="Helical" evidence="8">
    <location>
        <begin position="235"/>
        <end position="255"/>
    </location>
</feature>
<dbReference type="PANTHER" id="PTHR33908">
    <property type="entry name" value="MANNOSYLTRANSFERASE YKCB-RELATED"/>
    <property type="match status" value="1"/>
</dbReference>
<dbReference type="InterPro" id="IPR011658">
    <property type="entry name" value="PA14_dom"/>
</dbReference>
<evidence type="ECO:0000256" key="5">
    <source>
        <dbReference type="ARBA" id="ARBA00022692"/>
    </source>
</evidence>
<keyword evidence="3" id="KW-0328">Glycosyltransferase</keyword>
<dbReference type="EMBL" id="UINC01006728">
    <property type="protein sequence ID" value="SVA29278.1"/>
    <property type="molecule type" value="Genomic_DNA"/>
</dbReference>
<feature type="transmembrane region" description="Helical" evidence="8">
    <location>
        <begin position="117"/>
        <end position="137"/>
    </location>
</feature>
<feature type="transmembrane region" description="Helical" evidence="8">
    <location>
        <begin position="435"/>
        <end position="453"/>
    </location>
</feature>
<dbReference type="Gene3D" id="3.90.182.10">
    <property type="entry name" value="Toxin - Anthrax Protective Antigen,domain 1"/>
    <property type="match status" value="1"/>
</dbReference>
<name>A0A381UNS8_9ZZZZ</name>
<dbReference type="SUPFAM" id="SSF56988">
    <property type="entry name" value="Anthrax protective antigen"/>
    <property type="match status" value="2"/>
</dbReference>
<keyword evidence="4" id="KW-0808">Transferase</keyword>
<evidence type="ECO:0000313" key="10">
    <source>
        <dbReference type="EMBL" id="SVA29278.1"/>
    </source>
</evidence>
<dbReference type="InterPro" id="IPR050297">
    <property type="entry name" value="LipidA_mod_glycosyltrf_83"/>
</dbReference>
<evidence type="ECO:0000256" key="3">
    <source>
        <dbReference type="ARBA" id="ARBA00022676"/>
    </source>
</evidence>
<evidence type="ECO:0000256" key="6">
    <source>
        <dbReference type="ARBA" id="ARBA00022989"/>
    </source>
</evidence>
<dbReference type="GO" id="GO:0005886">
    <property type="term" value="C:plasma membrane"/>
    <property type="evidence" value="ECO:0007669"/>
    <property type="project" value="UniProtKB-SubCell"/>
</dbReference>